<proteinExistence type="predicted"/>
<dbReference type="SUPFAM" id="SSF56281">
    <property type="entry name" value="Metallo-hydrolase/oxidoreductase"/>
    <property type="match status" value="1"/>
</dbReference>
<reference evidence="2" key="1">
    <citation type="submission" date="2020-02" db="EMBL/GenBank/DDBJ databases">
        <authorList>
            <person name="Meier V. D."/>
        </authorList>
    </citation>
    <scope>NUCLEOTIDE SEQUENCE</scope>
    <source>
        <strain evidence="2">AVDCRST_MAG70</strain>
    </source>
</reference>
<dbReference type="Pfam" id="PF00753">
    <property type="entry name" value="Lactamase_B"/>
    <property type="match status" value="1"/>
</dbReference>
<dbReference type="InterPro" id="IPR050855">
    <property type="entry name" value="NDM-1-like"/>
</dbReference>
<organism evidence="2">
    <name type="scientific">uncultured Thermomicrobiales bacterium</name>
    <dbReference type="NCBI Taxonomy" id="1645740"/>
    <lineage>
        <taxon>Bacteria</taxon>
        <taxon>Pseudomonadati</taxon>
        <taxon>Thermomicrobiota</taxon>
        <taxon>Thermomicrobia</taxon>
        <taxon>Thermomicrobiales</taxon>
        <taxon>environmental samples</taxon>
    </lineage>
</organism>
<dbReference type="EMBL" id="CADCWH010000170">
    <property type="protein sequence ID" value="CAA9553010.1"/>
    <property type="molecule type" value="Genomic_DNA"/>
</dbReference>
<dbReference type="SMART" id="SM00849">
    <property type="entry name" value="Lactamase_B"/>
    <property type="match status" value="1"/>
</dbReference>
<gene>
    <name evidence="2" type="ORF">AVDCRST_MAG70-1083</name>
</gene>
<dbReference type="Gene3D" id="3.60.15.10">
    <property type="entry name" value="Ribonuclease Z/Hydroxyacylglutathione hydrolase-like"/>
    <property type="match status" value="1"/>
</dbReference>
<sequence>MTPDAIRSLVPIRCHYGPTAVMAYLILGERPSLIDSGGARHPSAEIAAALRERGVDLTAIDTIFHTHGHWDHSGGTAEIVAASGCRVAVHRAGVPFLRDVSAHLDGYATSAARSLGEHGMLANQRATFDQLWGGPAEPDRLLADGDEVDLGDGVSLTVVASPGHSDDHVAWWWEGEGVLIAGDAAQGTGSRPGSGPLYFASVRDARASLARLTTIPFASLHVSHPFGRLGADERVTTFDASAGRAFLARSVETLDLIEDAFDAAIAAQPGESFPVVAREATRRLVVGDRWPLRPDPTTGVPPNLAPTLHTLWRERGLESTANGA</sequence>
<dbReference type="PANTHER" id="PTHR42951:SF17">
    <property type="entry name" value="METALLO-BETA-LACTAMASE DOMAIN-CONTAINING PROTEIN"/>
    <property type="match status" value="1"/>
</dbReference>
<feature type="domain" description="Metallo-beta-lactamase" evidence="1">
    <location>
        <begin position="20"/>
        <end position="224"/>
    </location>
</feature>
<evidence type="ECO:0000313" key="2">
    <source>
        <dbReference type="EMBL" id="CAA9553010.1"/>
    </source>
</evidence>
<protein>
    <recommendedName>
        <fullName evidence="1">Metallo-beta-lactamase domain-containing protein</fullName>
    </recommendedName>
</protein>
<accession>A0A6J4UM69</accession>
<dbReference type="PANTHER" id="PTHR42951">
    <property type="entry name" value="METALLO-BETA-LACTAMASE DOMAIN-CONTAINING"/>
    <property type="match status" value="1"/>
</dbReference>
<dbReference type="InterPro" id="IPR036866">
    <property type="entry name" value="RibonucZ/Hydroxyglut_hydro"/>
</dbReference>
<dbReference type="InterPro" id="IPR001279">
    <property type="entry name" value="Metallo-B-lactamas"/>
</dbReference>
<dbReference type="AlphaFoldDB" id="A0A6J4UM69"/>
<evidence type="ECO:0000259" key="1">
    <source>
        <dbReference type="SMART" id="SM00849"/>
    </source>
</evidence>
<name>A0A6J4UM69_9BACT</name>